<evidence type="ECO:0000313" key="6">
    <source>
        <dbReference type="Proteomes" id="UP000502823"/>
    </source>
</evidence>
<dbReference type="EMBL" id="BLKM01000468">
    <property type="protein sequence ID" value="GFG34118.1"/>
    <property type="molecule type" value="Genomic_DNA"/>
</dbReference>
<accession>A0A6L2PU20</accession>
<feature type="compositionally biased region" description="Basic and acidic residues" evidence="4">
    <location>
        <begin position="172"/>
        <end position="189"/>
    </location>
</feature>
<dbReference type="GO" id="GO:0051059">
    <property type="term" value="F:NF-kappaB binding"/>
    <property type="evidence" value="ECO:0007669"/>
    <property type="project" value="TreeGrafter"/>
</dbReference>
<evidence type="ECO:0000256" key="2">
    <source>
        <dbReference type="ARBA" id="ARBA00023043"/>
    </source>
</evidence>
<dbReference type="Pfam" id="PF12796">
    <property type="entry name" value="Ank_2"/>
    <property type="match status" value="1"/>
</dbReference>
<keyword evidence="1" id="KW-0677">Repeat</keyword>
<dbReference type="InterPro" id="IPR051070">
    <property type="entry name" value="NF-kappa-B_inhibitor"/>
</dbReference>
<evidence type="ECO:0000313" key="5">
    <source>
        <dbReference type="EMBL" id="GFG34118.1"/>
    </source>
</evidence>
<dbReference type="PANTHER" id="PTHR46680:SF2">
    <property type="entry name" value="NF-KAPPA-B INHIBITOR ZETA"/>
    <property type="match status" value="1"/>
</dbReference>
<protein>
    <submittedName>
        <fullName evidence="5">Uncharacterized protein</fullName>
    </submittedName>
</protein>
<dbReference type="SMART" id="SM00248">
    <property type="entry name" value="ANK"/>
    <property type="match status" value="5"/>
</dbReference>
<feature type="repeat" description="ANK" evidence="3">
    <location>
        <begin position="955"/>
        <end position="977"/>
    </location>
</feature>
<keyword evidence="2 3" id="KW-0040">ANK repeat</keyword>
<feature type="repeat" description="ANK" evidence="3">
    <location>
        <begin position="922"/>
        <end position="954"/>
    </location>
</feature>
<evidence type="ECO:0000256" key="3">
    <source>
        <dbReference type="PROSITE-ProRule" id="PRU00023"/>
    </source>
</evidence>
<dbReference type="GO" id="GO:0071356">
    <property type="term" value="P:cellular response to tumor necrosis factor"/>
    <property type="evidence" value="ECO:0007669"/>
    <property type="project" value="TreeGrafter"/>
</dbReference>
<dbReference type="InParanoid" id="A0A6L2PU20"/>
<feature type="repeat" description="ANK" evidence="3">
    <location>
        <begin position="1026"/>
        <end position="1058"/>
    </location>
</feature>
<gene>
    <name evidence="5" type="ORF">Cfor_05574</name>
</gene>
<name>A0A6L2PU20_COPFO</name>
<dbReference type="PROSITE" id="PS50088">
    <property type="entry name" value="ANK_REPEAT"/>
    <property type="match status" value="4"/>
</dbReference>
<keyword evidence="6" id="KW-1185">Reference proteome</keyword>
<dbReference type="Pfam" id="PF00023">
    <property type="entry name" value="Ank"/>
    <property type="match status" value="1"/>
</dbReference>
<comment type="caution">
    <text evidence="5">The sequence shown here is derived from an EMBL/GenBank/DDBJ whole genome shotgun (WGS) entry which is preliminary data.</text>
</comment>
<proteinExistence type="predicted"/>
<feature type="repeat" description="ANK" evidence="3">
    <location>
        <begin position="992"/>
        <end position="1024"/>
    </location>
</feature>
<dbReference type="GO" id="GO:0005829">
    <property type="term" value="C:cytosol"/>
    <property type="evidence" value="ECO:0007669"/>
    <property type="project" value="TreeGrafter"/>
</dbReference>
<reference evidence="6" key="1">
    <citation type="submission" date="2020-01" db="EMBL/GenBank/DDBJ databases">
        <title>Draft genome sequence of the Termite Coptotermes fromosanus.</title>
        <authorList>
            <person name="Itakura S."/>
            <person name="Yosikawa Y."/>
            <person name="Umezawa K."/>
        </authorList>
    </citation>
    <scope>NUCLEOTIDE SEQUENCE [LARGE SCALE GENOMIC DNA]</scope>
</reference>
<dbReference type="PANTHER" id="PTHR46680">
    <property type="entry name" value="NF-KAPPA-B INHIBITOR ALPHA"/>
    <property type="match status" value="1"/>
</dbReference>
<evidence type="ECO:0000256" key="4">
    <source>
        <dbReference type="SAM" id="MobiDB-lite"/>
    </source>
</evidence>
<organism evidence="5 6">
    <name type="scientific">Coptotermes formosanus</name>
    <name type="common">Formosan subterranean termite</name>
    <dbReference type="NCBI Taxonomy" id="36987"/>
    <lineage>
        <taxon>Eukaryota</taxon>
        <taxon>Metazoa</taxon>
        <taxon>Ecdysozoa</taxon>
        <taxon>Arthropoda</taxon>
        <taxon>Hexapoda</taxon>
        <taxon>Insecta</taxon>
        <taxon>Pterygota</taxon>
        <taxon>Neoptera</taxon>
        <taxon>Polyneoptera</taxon>
        <taxon>Dictyoptera</taxon>
        <taxon>Blattodea</taxon>
        <taxon>Blattoidea</taxon>
        <taxon>Termitoidae</taxon>
        <taxon>Rhinotermitidae</taxon>
        <taxon>Coptotermes</taxon>
    </lineage>
</organism>
<feature type="region of interest" description="Disordered" evidence="4">
    <location>
        <begin position="165"/>
        <end position="193"/>
    </location>
</feature>
<evidence type="ECO:0000256" key="1">
    <source>
        <dbReference type="ARBA" id="ARBA00022737"/>
    </source>
</evidence>
<dbReference type="InterPro" id="IPR002110">
    <property type="entry name" value="Ankyrin_rpt"/>
</dbReference>
<dbReference type="Gene3D" id="1.25.40.20">
    <property type="entry name" value="Ankyrin repeat-containing domain"/>
    <property type="match status" value="1"/>
</dbReference>
<sequence length="1155" mass="126544">MHEGIMQHSELAAKEGRMATLRGGQILRQYCNKRTQKRQTEMCTPAVGMDMEKDQSLRFTTMSPIRVRDSGSVTSPEPIKVKSLTDSKLSTSQTQVIVRKFSLPPYGSAKPKQRWKQLCNLQHEMTTTLPMSSVKILRPSTPLIREYRPGTLQSYPAGTLDVMNSTSQEPQTLKKVDLDSSASSKEENSVHSVSRPVNIKTVTSDDTLVSKIDDVSVEEILDMAEEIPEVAAVAEVSNVGGTIKFGPFETAYSNIGMVGGKFMIFQPFPGTKHVSQQEGGNSKVNMIVLKSPQGAAVEAVSGRRVIKSVVGEKEMARSLLKTSLMQGSVKAGSELSSKEHGAMQENLKYNSEPTMKERNVVGGNLKLNSQFVNKEQHVEQTRVKHNSEPDNKQQNVVQENLKLSSDLCKNEQNVKLRSCKNNTESASEKQLVTYGDLKHGCGPRSGDQNVVSCGNLKSASERSTKEQNIVAVDQLPQEHNCLKVAQDGLQDTVTEPLQVTAVVAPQQTSAQNKNSRVAYFDTVTEHVSAEQKQLQKLQLEILMMKRRQNIAMHVERNVLRAKELKLVQEVMLPARKVLLSEMGTQTNLFSLVEPGRMVEMTISADKPDEPGKMVSSKIKPVTRENNAVMQNPSGYVLNSGSLQKIVLSGSGKKLVARAGEQDDRGSENNIFPSSAVITVSDGPDKKRVRLDVTSKAQSNQEACASSDTRTTHISSDTVSVGTHNEVANMEFQNASQHKKSGVNIIALNSSTETSKAGTVHSVKACKNVDLPVRGVPGVTNLQAANKSVKCGPLFSIEKDRKSVYDIIVQHNIAAHVRKSQLKQKVITKDVHTNENRAAPMVYFPDSNLFSAPRNINTQETAVRITKGFLQQAYEDWAHCCIPDENGNIPLHRAVINENLTLVKRHCVVLCGRKSKLDIYNFDKETPLHLAVLTGNAEITNMLLSFGAQASVKDSNGNTALHLAVLHGNLGCVEAILNTNNTKSLPLDDFNDEGYSPLHLCALNGRVEEMKSLIMKGAEVNLKDAKSGRTSLFHAVEANNCDLVQLLLACDANPNEANFCGHTPLTAASEISFAFRNTTEGYSASDGINFSSKLVPLSRGSNVTHTVDEESEIVFEGELFGDVDVDEMQKSDLAAQCYSTMSSNNNNSNNPWFLSD</sequence>
<dbReference type="PROSITE" id="PS50297">
    <property type="entry name" value="ANK_REP_REGION"/>
    <property type="match status" value="3"/>
</dbReference>
<dbReference type="OrthoDB" id="10254947at2759"/>
<dbReference type="AlphaFoldDB" id="A0A6L2PU20"/>
<dbReference type="InterPro" id="IPR036770">
    <property type="entry name" value="Ankyrin_rpt-contain_sf"/>
</dbReference>
<dbReference type="Proteomes" id="UP000502823">
    <property type="component" value="Unassembled WGS sequence"/>
</dbReference>
<dbReference type="SUPFAM" id="SSF48403">
    <property type="entry name" value="Ankyrin repeat"/>
    <property type="match status" value="1"/>
</dbReference>